<dbReference type="Gene3D" id="1.10.10.200">
    <property type="match status" value="1"/>
</dbReference>
<dbReference type="HAMAP" id="MF_00693">
    <property type="entry name" value="Transcrip_reg_TACO1"/>
    <property type="match status" value="1"/>
</dbReference>
<dbReference type="InterPro" id="IPR048300">
    <property type="entry name" value="TACO1_YebC-like_2nd/3rd_dom"/>
</dbReference>
<protein>
    <recommendedName>
        <fullName evidence="6">Probable transcriptional regulatory protein BATR1942_11635</fullName>
    </recommendedName>
</protein>
<organism evidence="10 11">
    <name type="scientific">Bacillus atrophaeus (strain 1942)</name>
    <dbReference type="NCBI Taxonomy" id="720555"/>
    <lineage>
        <taxon>Bacteria</taxon>
        <taxon>Bacillati</taxon>
        <taxon>Bacillota</taxon>
        <taxon>Bacilli</taxon>
        <taxon>Bacillales</taxon>
        <taxon>Bacillaceae</taxon>
        <taxon>Bacillus</taxon>
    </lineage>
</organism>
<evidence type="ECO:0000313" key="11">
    <source>
        <dbReference type="Proteomes" id="UP000006867"/>
    </source>
</evidence>
<evidence type="ECO:0000256" key="4">
    <source>
        <dbReference type="ARBA" id="ARBA00023125"/>
    </source>
</evidence>
<dbReference type="Gene3D" id="3.30.70.980">
    <property type="match status" value="2"/>
</dbReference>
<dbReference type="InterPro" id="IPR017856">
    <property type="entry name" value="Integrase-like_N"/>
</dbReference>
<dbReference type="NCBIfam" id="NF001030">
    <property type="entry name" value="PRK00110.1"/>
    <property type="match status" value="1"/>
</dbReference>
<dbReference type="InterPro" id="IPR049083">
    <property type="entry name" value="TACO1_YebC_N"/>
</dbReference>
<keyword evidence="4 6" id="KW-0238">DNA-binding</keyword>
<feature type="region of interest" description="Disordered" evidence="7">
    <location>
        <begin position="1"/>
        <end position="21"/>
    </location>
</feature>
<dbReference type="InterPro" id="IPR002876">
    <property type="entry name" value="Transcrip_reg_TACO1-like"/>
</dbReference>
<dbReference type="NCBIfam" id="NF009044">
    <property type="entry name" value="PRK12378.1"/>
    <property type="match status" value="1"/>
</dbReference>
<dbReference type="SUPFAM" id="SSF75625">
    <property type="entry name" value="YebC-like"/>
    <property type="match status" value="1"/>
</dbReference>
<dbReference type="Pfam" id="PF20772">
    <property type="entry name" value="TACO1_YebC_N"/>
    <property type="match status" value="1"/>
</dbReference>
<evidence type="ECO:0000256" key="6">
    <source>
        <dbReference type="HAMAP-Rule" id="MF_00693"/>
    </source>
</evidence>
<keyword evidence="11" id="KW-1185">Reference proteome</keyword>
<proteinExistence type="inferred from homology"/>
<evidence type="ECO:0000256" key="7">
    <source>
        <dbReference type="SAM" id="MobiDB-lite"/>
    </source>
</evidence>
<evidence type="ECO:0000259" key="9">
    <source>
        <dbReference type="Pfam" id="PF20772"/>
    </source>
</evidence>
<evidence type="ECO:0000256" key="1">
    <source>
        <dbReference type="ARBA" id="ARBA00008724"/>
    </source>
</evidence>
<gene>
    <name evidence="10" type="ordered locus">BATR1942_11635</name>
</gene>
<dbReference type="PANTHER" id="PTHR12532">
    <property type="entry name" value="TRANSLATIONAL ACTIVATOR OF CYTOCHROME C OXIDASE 1"/>
    <property type="match status" value="1"/>
</dbReference>
<comment type="similarity">
    <text evidence="1 6">Belongs to the TACO1 family.</text>
</comment>
<name>A0ABM5LZ97_BACA1</name>
<feature type="domain" description="TACO1/YebC-like N-terminal" evidence="9">
    <location>
        <begin position="5"/>
        <end position="76"/>
    </location>
</feature>
<evidence type="ECO:0000256" key="2">
    <source>
        <dbReference type="ARBA" id="ARBA00022490"/>
    </source>
</evidence>
<keyword evidence="2 6" id="KW-0963">Cytoplasm</keyword>
<evidence type="ECO:0000313" key="10">
    <source>
        <dbReference type="EMBL" id="ADP33258.1"/>
    </source>
</evidence>
<feature type="domain" description="TACO1/YebC-like second and third" evidence="8">
    <location>
        <begin position="82"/>
        <end position="238"/>
    </location>
</feature>
<dbReference type="PANTHER" id="PTHR12532:SF6">
    <property type="entry name" value="TRANSCRIPTIONAL REGULATORY PROTEIN YEBC-RELATED"/>
    <property type="match status" value="1"/>
</dbReference>
<dbReference type="EMBL" id="CP002207">
    <property type="protein sequence ID" value="ADP33258.1"/>
    <property type="molecule type" value="Genomic_DNA"/>
</dbReference>
<evidence type="ECO:0000256" key="3">
    <source>
        <dbReference type="ARBA" id="ARBA00023015"/>
    </source>
</evidence>
<dbReference type="Pfam" id="PF01709">
    <property type="entry name" value="Transcrip_reg"/>
    <property type="match status" value="1"/>
</dbReference>
<evidence type="ECO:0000259" key="8">
    <source>
        <dbReference type="Pfam" id="PF01709"/>
    </source>
</evidence>
<dbReference type="InterPro" id="IPR026564">
    <property type="entry name" value="Transcrip_reg_TACO1-like_dom3"/>
</dbReference>
<feature type="compositionally biased region" description="Basic residues" evidence="7">
    <location>
        <begin position="1"/>
        <end position="14"/>
    </location>
</feature>
<reference evidence="10 11" key="1">
    <citation type="journal article" date="2011" name="Front. Microbiol.">
        <title>Genomic signatures of strain selection and enhancement in Bacillus atrophaeus var. globigii, a historical biowarfare simulant.</title>
        <authorList>
            <person name="Gibbons H.S."/>
            <person name="Broomall S.M."/>
            <person name="McNew L.A."/>
            <person name="Daligault H."/>
            <person name="Chapman C."/>
            <person name="Bruce D."/>
            <person name="Karavis M."/>
            <person name="Krepps M."/>
            <person name="McGregor P.A."/>
            <person name="Hong C."/>
            <person name="Park K.H."/>
            <person name="Akmal A."/>
            <person name="Feldman A."/>
            <person name="Lin J.S."/>
            <person name="Chang W.E."/>
            <person name="Higgs B.W."/>
            <person name="Demirev P."/>
            <person name="Lindquist J."/>
            <person name="Liem A."/>
            <person name="Fochler E."/>
            <person name="Read T.D."/>
            <person name="Tapia R."/>
            <person name="Johnson S."/>
            <person name="Bishop-Lilly K.A."/>
            <person name="Detter C."/>
            <person name="Han C."/>
            <person name="Sozhamannan S."/>
            <person name="Rosenzweig C.N."/>
            <person name="Skowronski E.W."/>
        </authorList>
    </citation>
    <scope>NUCLEOTIDE SEQUENCE [LARGE SCALE GENOMIC DNA]</scope>
    <source>
        <strain evidence="10 11">1942</strain>
    </source>
</reference>
<dbReference type="InterPro" id="IPR029072">
    <property type="entry name" value="YebC-like"/>
</dbReference>
<evidence type="ECO:0000256" key="5">
    <source>
        <dbReference type="ARBA" id="ARBA00023163"/>
    </source>
</evidence>
<sequence>MAGHSKWKNIQKRKNAQDSKRGKIFMKLAKELYVAAKQGGTDPESNANLRLVIDKAKGANMPNDNIDRAIKKAAGNHDGNNYEDITYEGYGPSGIAVMVTCLTDNKNRTATNVRTAFNKNGGSLGESGCVSYMFDRKGFIAIDRTDLKTAEDEMMLEAIEAGAEDLQTSDNLFEVFTEPEKFEEVRKALEGKYPIVSAEVTMIPHTFAEVDQAAAEKLEKLIDMLEDDDDVQEVYTNFSSSAEED</sequence>
<dbReference type="RefSeq" id="WP_003325273.1">
    <property type="nucleotide sequence ID" value="NC_014639.1"/>
</dbReference>
<keyword evidence="3 6" id="KW-0805">Transcription regulation</keyword>
<dbReference type="Proteomes" id="UP000006867">
    <property type="component" value="Chromosome"/>
</dbReference>
<keyword evidence="5 6" id="KW-0804">Transcription</keyword>
<accession>A0ABM5LZ97</accession>
<comment type="subcellular location">
    <subcellularLocation>
        <location evidence="6">Cytoplasm</location>
    </subcellularLocation>
</comment>
<dbReference type="NCBIfam" id="TIGR01033">
    <property type="entry name" value="YebC/PmpR family DNA-binding transcriptional regulator"/>
    <property type="match status" value="1"/>
</dbReference>